<dbReference type="PANTHER" id="PTHR46577:SF1">
    <property type="entry name" value="HTH-TYPE TRANSCRIPTIONAL REGULATORY PROTEIN GABR"/>
    <property type="match status" value="1"/>
</dbReference>
<dbReference type="InterPro" id="IPR036388">
    <property type="entry name" value="WH-like_DNA-bd_sf"/>
</dbReference>
<dbReference type="CDD" id="cd00609">
    <property type="entry name" value="AAT_like"/>
    <property type="match status" value="1"/>
</dbReference>
<keyword evidence="10" id="KW-1185">Reference proteome</keyword>
<dbReference type="InterPro" id="IPR015421">
    <property type="entry name" value="PyrdxlP-dep_Trfase_major"/>
</dbReference>
<dbReference type="Gene3D" id="3.40.640.10">
    <property type="entry name" value="Type I PLP-dependent aspartate aminotransferase-like (Major domain)"/>
    <property type="match status" value="1"/>
</dbReference>
<dbReference type="InterPro" id="IPR051446">
    <property type="entry name" value="HTH_trans_reg/aminotransferase"/>
</dbReference>
<evidence type="ECO:0000313" key="8">
    <source>
        <dbReference type="EMBL" id="TCS69685.1"/>
    </source>
</evidence>
<dbReference type="EMBL" id="BHEO01000008">
    <property type="protein sequence ID" value="GBU05900.1"/>
    <property type="molecule type" value="Genomic_DNA"/>
</dbReference>
<dbReference type="InterPro" id="IPR004839">
    <property type="entry name" value="Aminotransferase_I/II_large"/>
</dbReference>
<dbReference type="RefSeq" id="WP_116442080.1">
    <property type="nucleotide sequence ID" value="NZ_BHEO01000008.1"/>
</dbReference>
<dbReference type="GO" id="GO:0030170">
    <property type="term" value="F:pyridoxal phosphate binding"/>
    <property type="evidence" value="ECO:0007669"/>
    <property type="project" value="InterPro"/>
</dbReference>
<dbReference type="InterPro" id="IPR015424">
    <property type="entry name" value="PyrdxlP-dep_Trfase"/>
</dbReference>
<dbReference type="InterPro" id="IPR036390">
    <property type="entry name" value="WH_DNA-bd_sf"/>
</dbReference>
<feature type="domain" description="HTH gntR-type" evidence="6">
    <location>
        <begin position="12"/>
        <end position="80"/>
    </location>
</feature>
<dbReference type="PROSITE" id="PS50949">
    <property type="entry name" value="HTH_GNTR"/>
    <property type="match status" value="1"/>
</dbReference>
<dbReference type="InterPro" id="IPR000524">
    <property type="entry name" value="Tscrpt_reg_HTH_GntR"/>
</dbReference>
<dbReference type="Proteomes" id="UP000702954">
    <property type="component" value="Unassembled WGS sequence"/>
</dbReference>
<dbReference type="GO" id="GO:0003677">
    <property type="term" value="F:DNA binding"/>
    <property type="evidence" value="ECO:0007669"/>
    <property type="project" value="UniProtKB-KW"/>
</dbReference>
<accession>A0A4R3JRJ6</accession>
<dbReference type="Proteomes" id="UP000294613">
    <property type="component" value="Unassembled WGS sequence"/>
</dbReference>
<dbReference type="Pfam" id="PF00392">
    <property type="entry name" value="GntR"/>
    <property type="match status" value="1"/>
</dbReference>
<reference evidence="8 9" key="2">
    <citation type="submission" date="2019-03" db="EMBL/GenBank/DDBJ databases">
        <title>Genomic Encyclopedia of Type Strains, Phase IV (KMG-IV): sequencing the most valuable type-strain genomes for metagenomic binning, comparative biology and taxonomic classification.</title>
        <authorList>
            <person name="Goeker M."/>
        </authorList>
    </citation>
    <scope>NUCLEOTIDE SEQUENCE [LARGE SCALE GENOMIC DNA]</scope>
    <source>
        <strain evidence="8 9">DSM 103426</strain>
    </source>
</reference>
<evidence type="ECO:0000313" key="9">
    <source>
        <dbReference type="Proteomes" id="UP000294613"/>
    </source>
</evidence>
<dbReference type="PANTHER" id="PTHR46577">
    <property type="entry name" value="HTH-TYPE TRANSCRIPTIONAL REGULATORY PROTEIN GABR"/>
    <property type="match status" value="1"/>
</dbReference>
<dbReference type="CDD" id="cd07377">
    <property type="entry name" value="WHTH_GntR"/>
    <property type="match status" value="1"/>
</dbReference>
<keyword evidence="3" id="KW-0805">Transcription regulation</keyword>
<evidence type="ECO:0000313" key="7">
    <source>
        <dbReference type="EMBL" id="GBU05900.1"/>
    </source>
</evidence>
<protein>
    <submittedName>
        <fullName evidence="8">GntR family transcriptional regulator</fullName>
    </submittedName>
</protein>
<dbReference type="EMBL" id="SLZV01000003">
    <property type="protein sequence ID" value="TCS69685.1"/>
    <property type="molecule type" value="Genomic_DNA"/>
</dbReference>
<evidence type="ECO:0000256" key="4">
    <source>
        <dbReference type="ARBA" id="ARBA00023125"/>
    </source>
</evidence>
<dbReference type="AlphaFoldDB" id="A0A4R3JRJ6"/>
<dbReference type="SUPFAM" id="SSF53383">
    <property type="entry name" value="PLP-dependent transferases"/>
    <property type="match status" value="1"/>
</dbReference>
<keyword evidence="4" id="KW-0238">DNA-binding</keyword>
<sequence length="472" mass="55026">MLIYDLEQRDGKSKYEYLYQCLKEDILNGKLAEGEKMPSKRQLAKENGISVRTVINAYEQLQMEGYLQSRERSGYYVVSDFDSPLRYQKITIPDPTPEKEEKWVADFASNTTVYEKFPFSMWTKVMRQVLGDYNLHLIMRGEFLGSPELRYEIAKYLYHNRSMVVSPDCIVIGTGIEYLYSKLIGLLPEHAVYAVENPGYRKIRLIYEELGVKWTWTAMAENGIHMGSLRSSQATVVHTSPEHHYPLGTVMSARRRQELLKWLEESEEHYIIEDDYDCEFRYNGHSIPALFGLDTSGRVIYMNTFSKTLSPGIRISYMVLPPKLLERYVNSANFFSNTSSNLEQHTLARFLRDGYFDRHLNRLRKYYLSQGEKLKHAIEYTPTIPVEEIVGMETGTHLLVKLHTELPDAEVKRRAQERGIHLCCLSEFCIEEQKRYEHVLVLNYSGMEEERMQEVAELLGGVFDSEIAEKRE</sequence>
<evidence type="ECO:0000256" key="1">
    <source>
        <dbReference type="ARBA" id="ARBA00005384"/>
    </source>
</evidence>
<evidence type="ECO:0000259" key="6">
    <source>
        <dbReference type="PROSITE" id="PS50949"/>
    </source>
</evidence>
<evidence type="ECO:0000313" key="10">
    <source>
        <dbReference type="Proteomes" id="UP000702954"/>
    </source>
</evidence>
<name>A0A4R3JRJ6_9FIRM</name>
<gene>
    <name evidence="8" type="ORF">EDD74_103136</name>
    <name evidence="7" type="ORF">FAEUMB_24410</name>
</gene>
<dbReference type="Pfam" id="PF00155">
    <property type="entry name" value="Aminotran_1_2"/>
    <property type="match status" value="1"/>
</dbReference>
<keyword evidence="2" id="KW-0663">Pyridoxal phosphate</keyword>
<dbReference type="SUPFAM" id="SSF46785">
    <property type="entry name" value="Winged helix' DNA-binding domain"/>
    <property type="match status" value="1"/>
</dbReference>
<keyword evidence="5" id="KW-0804">Transcription</keyword>
<proteinExistence type="inferred from homology"/>
<reference evidence="7 10" key="1">
    <citation type="journal article" date="2018" name="Int. J. Syst. Evol. Microbiol.">
        <title>Draft Genome Sequence of Faecalimonas umbilicata JCM 30896T, an Acetate-Producing Bacterium Isolated from Human Feces.</title>
        <authorList>
            <person name="Sakamoto M."/>
            <person name="Ikeyama N."/>
            <person name="Yuki M."/>
            <person name="Ohkuma M."/>
        </authorList>
    </citation>
    <scope>NUCLEOTIDE SEQUENCE [LARGE SCALE GENOMIC DNA]</scope>
    <source>
        <strain evidence="7 10">EGH7</strain>
    </source>
</reference>
<dbReference type="Gene3D" id="1.10.10.10">
    <property type="entry name" value="Winged helix-like DNA-binding domain superfamily/Winged helix DNA-binding domain"/>
    <property type="match status" value="1"/>
</dbReference>
<dbReference type="SMART" id="SM00345">
    <property type="entry name" value="HTH_GNTR"/>
    <property type="match status" value="1"/>
</dbReference>
<organism evidence="8 9">
    <name type="scientific">Faecalimonas umbilicata</name>
    <dbReference type="NCBI Taxonomy" id="1912855"/>
    <lineage>
        <taxon>Bacteria</taxon>
        <taxon>Bacillati</taxon>
        <taxon>Bacillota</taxon>
        <taxon>Clostridia</taxon>
        <taxon>Lachnospirales</taxon>
        <taxon>Lachnospiraceae</taxon>
        <taxon>Faecalimonas</taxon>
    </lineage>
</organism>
<comment type="caution">
    <text evidence="8">The sequence shown here is derived from an EMBL/GenBank/DDBJ whole genome shotgun (WGS) entry which is preliminary data.</text>
</comment>
<evidence type="ECO:0000256" key="5">
    <source>
        <dbReference type="ARBA" id="ARBA00023163"/>
    </source>
</evidence>
<evidence type="ECO:0000256" key="2">
    <source>
        <dbReference type="ARBA" id="ARBA00022898"/>
    </source>
</evidence>
<dbReference type="GO" id="GO:0003700">
    <property type="term" value="F:DNA-binding transcription factor activity"/>
    <property type="evidence" value="ECO:0007669"/>
    <property type="project" value="InterPro"/>
</dbReference>
<evidence type="ECO:0000256" key="3">
    <source>
        <dbReference type="ARBA" id="ARBA00023015"/>
    </source>
</evidence>
<comment type="similarity">
    <text evidence="1">In the C-terminal section; belongs to the class-I pyridoxal-phosphate-dependent aminotransferase family.</text>
</comment>